<dbReference type="STRING" id="1029756.W911_16980"/>
<dbReference type="EMBL" id="CP006912">
    <property type="protein sequence ID" value="AHB50452.1"/>
    <property type="molecule type" value="Genomic_DNA"/>
</dbReference>
<proteinExistence type="predicted"/>
<sequence>MIRTVAASVLSLSFGVAGLPTAAHTQAKVAVEIEGGNIVLTKDGSRTPLTDQARDSEAVLSPDGQWVYFTRTAEAGKRTDDDEFPDCTALSTPDELRRIRIDGGDDTLLMTGRPGTEPTDALCGFFDKQFSADGGTLYFLSPAWTTSAALHAMTLENTSTRYIIPANAYAVLSWCTSEKLAGAIVAEQHRYFELGGSFDWYWLFDGTGSKEIGPVGEFDSVDDLKTFLNEGGHCTGS</sequence>
<dbReference type="Gene3D" id="2.120.10.30">
    <property type="entry name" value="TolB, C-terminal domain"/>
    <property type="match status" value="1"/>
</dbReference>
<evidence type="ECO:0000313" key="2">
    <source>
        <dbReference type="EMBL" id="AHB50452.1"/>
    </source>
</evidence>
<name>V5SIY0_9HYPH</name>
<accession>V5SIY0</accession>
<dbReference type="AlphaFoldDB" id="V5SIY0"/>
<dbReference type="Pfam" id="PF07676">
    <property type="entry name" value="PD40"/>
    <property type="match status" value="1"/>
</dbReference>
<dbReference type="Proteomes" id="UP000018542">
    <property type="component" value="Chromosome"/>
</dbReference>
<protein>
    <submittedName>
        <fullName evidence="2">Uncharacterized protein</fullName>
    </submittedName>
</protein>
<dbReference type="PATRIC" id="fig|1029756.8.peg.3536"/>
<dbReference type="InterPro" id="IPR011042">
    <property type="entry name" value="6-blade_b-propeller_TolB-like"/>
</dbReference>
<evidence type="ECO:0000256" key="1">
    <source>
        <dbReference type="SAM" id="SignalP"/>
    </source>
</evidence>
<dbReference type="SUPFAM" id="SSF82171">
    <property type="entry name" value="DPP6 N-terminal domain-like"/>
    <property type="match status" value="1"/>
</dbReference>
<feature type="chain" id="PRO_5004741652" evidence="1">
    <location>
        <begin position="23"/>
        <end position="237"/>
    </location>
</feature>
<dbReference type="KEGG" id="hni:W911_16980"/>
<dbReference type="HOGENOM" id="CLU_1169422_0_0_5"/>
<evidence type="ECO:0000313" key="3">
    <source>
        <dbReference type="Proteomes" id="UP000018542"/>
    </source>
</evidence>
<feature type="signal peptide" evidence="1">
    <location>
        <begin position="1"/>
        <end position="22"/>
    </location>
</feature>
<organism evidence="2 3">
    <name type="scientific">Hyphomicrobium nitrativorans NL23</name>
    <dbReference type="NCBI Taxonomy" id="1029756"/>
    <lineage>
        <taxon>Bacteria</taxon>
        <taxon>Pseudomonadati</taxon>
        <taxon>Pseudomonadota</taxon>
        <taxon>Alphaproteobacteria</taxon>
        <taxon>Hyphomicrobiales</taxon>
        <taxon>Hyphomicrobiaceae</taxon>
        <taxon>Hyphomicrobium</taxon>
    </lineage>
</organism>
<keyword evidence="3" id="KW-1185">Reference proteome</keyword>
<dbReference type="RefSeq" id="WP_023788686.1">
    <property type="nucleotide sequence ID" value="NC_022997.1"/>
</dbReference>
<dbReference type="InterPro" id="IPR011659">
    <property type="entry name" value="WD40"/>
</dbReference>
<gene>
    <name evidence="2" type="ORF">W911_16980</name>
</gene>
<dbReference type="OrthoDB" id="9758793at2"/>
<reference evidence="2 3" key="1">
    <citation type="journal article" date="2014" name="Genome Announc.">
        <title>Complete Genome Sequence of Hyphomicrobium nitrativorans Strain NL23, a Denitrifying Bacterium Isolated from Biofilm of a Methanol-Fed Denitrification System Treating Seawater at the Montreal Biodome.</title>
        <authorList>
            <person name="Martineau C."/>
            <person name="Villeneuve C."/>
            <person name="Mauffrey F."/>
            <person name="Villemur R."/>
        </authorList>
    </citation>
    <scope>NUCLEOTIDE SEQUENCE [LARGE SCALE GENOMIC DNA]</scope>
    <source>
        <strain evidence="2">NL23</strain>
    </source>
</reference>
<keyword evidence="1" id="KW-0732">Signal</keyword>